<dbReference type="Proteomes" id="UP000701801">
    <property type="component" value="Unassembled WGS sequence"/>
</dbReference>
<dbReference type="AlphaFoldDB" id="A0A9N9QBH7"/>
<evidence type="ECO:0000313" key="2">
    <source>
        <dbReference type="Proteomes" id="UP000701801"/>
    </source>
</evidence>
<sequence>MAGLVAINVIGVVGGLLGIFQFGKDNFADKVGLDVKGGLSNGGGDLPDVRLWNEAGEFLGMHADPGKLKSGITSDITIKHKDGNGQQPTYALFSANNGAVCIAYVSITFPDDNKYAWVADWAQECKSSATWYYSNLYVDGGKHQPPCLWIDGNGDQPQTGFQLHWPEFKSDSNGPPPKNEQKAKIDYLCNSGPPFKLHYSRDPSSVNYWLPKSKRQAHTRDFPSPISTTQAYSKNGTLVARPQTSAPKYIFTVPSNTAAIKPINATLPAHNPHFNRLVMSDSQNHAARRLFESKTSVGPDFINVAEGIFCCMTSKKTYPICGPGNEDSCFNLEIKSLVFGGKAARDTPYTGTVDWTSSTSFKA</sequence>
<organism evidence="1 2">
    <name type="scientific">Hymenoscyphus albidus</name>
    <dbReference type="NCBI Taxonomy" id="595503"/>
    <lineage>
        <taxon>Eukaryota</taxon>
        <taxon>Fungi</taxon>
        <taxon>Dikarya</taxon>
        <taxon>Ascomycota</taxon>
        <taxon>Pezizomycotina</taxon>
        <taxon>Leotiomycetes</taxon>
        <taxon>Helotiales</taxon>
        <taxon>Helotiaceae</taxon>
        <taxon>Hymenoscyphus</taxon>
    </lineage>
</organism>
<gene>
    <name evidence="1" type="ORF">HYALB_00003869</name>
</gene>
<dbReference type="OrthoDB" id="5365129at2759"/>
<keyword evidence="2" id="KW-1185">Reference proteome</keyword>
<evidence type="ECO:0000313" key="1">
    <source>
        <dbReference type="EMBL" id="CAG8981271.1"/>
    </source>
</evidence>
<reference evidence="1" key="1">
    <citation type="submission" date="2021-07" db="EMBL/GenBank/DDBJ databases">
        <authorList>
            <person name="Durling M."/>
        </authorList>
    </citation>
    <scope>NUCLEOTIDE SEQUENCE</scope>
</reference>
<dbReference type="EMBL" id="CAJVRM010000462">
    <property type="protein sequence ID" value="CAG8981271.1"/>
    <property type="molecule type" value="Genomic_DNA"/>
</dbReference>
<protein>
    <submittedName>
        <fullName evidence="1">Uncharacterized protein</fullName>
    </submittedName>
</protein>
<comment type="caution">
    <text evidence="1">The sequence shown here is derived from an EMBL/GenBank/DDBJ whole genome shotgun (WGS) entry which is preliminary data.</text>
</comment>
<proteinExistence type="predicted"/>
<name>A0A9N9QBH7_9HELO</name>
<accession>A0A9N9QBH7</accession>